<keyword evidence="2" id="KW-1185">Reference proteome</keyword>
<organism evidence="1 2">
    <name type="scientific">Irpex rosettiformis</name>
    <dbReference type="NCBI Taxonomy" id="378272"/>
    <lineage>
        <taxon>Eukaryota</taxon>
        <taxon>Fungi</taxon>
        <taxon>Dikarya</taxon>
        <taxon>Basidiomycota</taxon>
        <taxon>Agaricomycotina</taxon>
        <taxon>Agaricomycetes</taxon>
        <taxon>Polyporales</taxon>
        <taxon>Irpicaceae</taxon>
        <taxon>Irpex</taxon>
    </lineage>
</organism>
<evidence type="ECO:0000313" key="2">
    <source>
        <dbReference type="Proteomes" id="UP001055072"/>
    </source>
</evidence>
<comment type="caution">
    <text evidence="1">The sequence shown here is derived from an EMBL/GenBank/DDBJ whole genome shotgun (WGS) entry which is preliminary data.</text>
</comment>
<sequence>MSTATERAEARRKAILARRGDRLAKLTSSARGEDAPAYLHDDPPLAPLPKAGNLERFVGEETVLPTPPTASRPVARNSSASPFADFGIPTESTPDPSIWSEEQQARLLNALMAGAQSRSGTQTPQPPSAIEGPNDSNANPNGNFPEGDPFAALMAMMGQQGAGEKDGGPGPLNLGMLQQNMFSPPAPPVSAQRTLLQKVMPVVHLLAGWLLLAYFVIWREPQAYGVKQRAADVSESGWRRWAELGSRSPEDGWGVQFVPFFWAFTTLTLLLHTWRIFKGLDPVRPHMLVSLALPHLPPPIPSVVLNGMKYWQICSVFLDDIAVLLFGIGLIIWFSSWFVN</sequence>
<accession>A0ACB8U689</accession>
<reference evidence="1" key="1">
    <citation type="journal article" date="2021" name="Environ. Microbiol.">
        <title>Gene family expansions and transcriptome signatures uncover fungal adaptations to wood decay.</title>
        <authorList>
            <person name="Hage H."/>
            <person name="Miyauchi S."/>
            <person name="Viragh M."/>
            <person name="Drula E."/>
            <person name="Min B."/>
            <person name="Chaduli D."/>
            <person name="Navarro D."/>
            <person name="Favel A."/>
            <person name="Norest M."/>
            <person name="Lesage-Meessen L."/>
            <person name="Balint B."/>
            <person name="Merenyi Z."/>
            <person name="de Eugenio L."/>
            <person name="Morin E."/>
            <person name="Martinez A.T."/>
            <person name="Baldrian P."/>
            <person name="Stursova M."/>
            <person name="Martinez M.J."/>
            <person name="Novotny C."/>
            <person name="Magnuson J.K."/>
            <person name="Spatafora J.W."/>
            <person name="Maurice S."/>
            <person name="Pangilinan J."/>
            <person name="Andreopoulos W."/>
            <person name="LaButti K."/>
            <person name="Hundley H."/>
            <person name="Na H."/>
            <person name="Kuo A."/>
            <person name="Barry K."/>
            <person name="Lipzen A."/>
            <person name="Henrissat B."/>
            <person name="Riley R."/>
            <person name="Ahrendt S."/>
            <person name="Nagy L.G."/>
            <person name="Grigoriev I.V."/>
            <person name="Martin F."/>
            <person name="Rosso M.N."/>
        </authorList>
    </citation>
    <scope>NUCLEOTIDE SEQUENCE</scope>
    <source>
        <strain evidence="1">CBS 384.51</strain>
    </source>
</reference>
<dbReference type="EMBL" id="MU274909">
    <property type="protein sequence ID" value="KAI0089902.1"/>
    <property type="molecule type" value="Genomic_DNA"/>
</dbReference>
<proteinExistence type="predicted"/>
<name>A0ACB8U689_9APHY</name>
<protein>
    <submittedName>
        <fullName evidence="1">Uncharacterized protein</fullName>
    </submittedName>
</protein>
<evidence type="ECO:0000313" key="1">
    <source>
        <dbReference type="EMBL" id="KAI0089902.1"/>
    </source>
</evidence>
<dbReference type="Proteomes" id="UP001055072">
    <property type="component" value="Unassembled WGS sequence"/>
</dbReference>
<gene>
    <name evidence="1" type="ORF">BDY19DRAFT_91760</name>
</gene>